<evidence type="ECO:0000313" key="3">
    <source>
        <dbReference type="EnsemblMetazoa" id="ASIC010913-PA"/>
    </source>
</evidence>
<gene>
    <name evidence="2" type="ORF">ZHAS_00010913</name>
</gene>
<evidence type="ECO:0000313" key="2">
    <source>
        <dbReference type="EMBL" id="KFB43142.1"/>
    </source>
</evidence>
<dbReference type="VEuPathDB" id="VectorBase:ASIC010913"/>
<dbReference type="Proteomes" id="UP000030765">
    <property type="component" value="Unassembled WGS sequence"/>
</dbReference>
<dbReference type="EMBL" id="ATLV01018478">
    <property type="status" value="NOT_ANNOTATED_CDS"/>
    <property type="molecule type" value="Genomic_DNA"/>
</dbReference>
<dbReference type="EnsemblMetazoa" id="ASIC010913-RA">
    <property type="protein sequence ID" value="ASIC010913-PA"/>
    <property type="gene ID" value="ASIC010913"/>
</dbReference>
<feature type="region of interest" description="Disordered" evidence="1">
    <location>
        <begin position="1"/>
        <end position="24"/>
    </location>
</feature>
<evidence type="ECO:0000256" key="1">
    <source>
        <dbReference type="SAM" id="MobiDB-lite"/>
    </source>
</evidence>
<dbReference type="AlphaFoldDB" id="A0A084VYU8"/>
<reference evidence="2 4" key="1">
    <citation type="journal article" date="2014" name="BMC Genomics">
        <title>Genome sequence of Anopheles sinensis provides insight into genetics basis of mosquito competence for malaria parasites.</title>
        <authorList>
            <person name="Zhou D."/>
            <person name="Zhang D."/>
            <person name="Ding G."/>
            <person name="Shi L."/>
            <person name="Hou Q."/>
            <person name="Ye Y."/>
            <person name="Xu Y."/>
            <person name="Zhou H."/>
            <person name="Xiong C."/>
            <person name="Li S."/>
            <person name="Yu J."/>
            <person name="Hong S."/>
            <person name="Yu X."/>
            <person name="Zou P."/>
            <person name="Chen C."/>
            <person name="Chang X."/>
            <person name="Wang W."/>
            <person name="Lv Y."/>
            <person name="Sun Y."/>
            <person name="Ma L."/>
            <person name="Shen B."/>
            <person name="Zhu C."/>
        </authorList>
    </citation>
    <scope>NUCLEOTIDE SEQUENCE [LARGE SCALE GENOMIC DNA]</scope>
</reference>
<sequence>MSKDGKMHSIRVGQNPSPDVLKLWDKSTHSTDDLKLHPGHAERILHPFVSVGPR</sequence>
<evidence type="ECO:0000313" key="4">
    <source>
        <dbReference type="Proteomes" id="UP000030765"/>
    </source>
</evidence>
<organism evidence="2">
    <name type="scientific">Anopheles sinensis</name>
    <name type="common">Mosquito</name>
    <dbReference type="NCBI Taxonomy" id="74873"/>
    <lineage>
        <taxon>Eukaryota</taxon>
        <taxon>Metazoa</taxon>
        <taxon>Ecdysozoa</taxon>
        <taxon>Arthropoda</taxon>
        <taxon>Hexapoda</taxon>
        <taxon>Insecta</taxon>
        <taxon>Pterygota</taxon>
        <taxon>Neoptera</taxon>
        <taxon>Endopterygota</taxon>
        <taxon>Diptera</taxon>
        <taxon>Nematocera</taxon>
        <taxon>Culicoidea</taxon>
        <taxon>Culicidae</taxon>
        <taxon>Anophelinae</taxon>
        <taxon>Anopheles</taxon>
    </lineage>
</organism>
<dbReference type="EMBL" id="KE525234">
    <property type="protein sequence ID" value="KFB43142.1"/>
    <property type="molecule type" value="Genomic_DNA"/>
</dbReference>
<name>A0A084VYU8_ANOSI</name>
<accession>A0A084VYU8</accession>
<keyword evidence="4" id="KW-1185">Reference proteome</keyword>
<reference evidence="3" key="2">
    <citation type="submission" date="2020-05" db="UniProtKB">
        <authorList>
            <consortium name="EnsemblMetazoa"/>
        </authorList>
    </citation>
    <scope>IDENTIFICATION</scope>
</reference>
<proteinExistence type="predicted"/>
<protein>
    <submittedName>
        <fullName evidence="2 3">Uncharacterized protein</fullName>
    </submittedName>
</protein>